<name>A0A8S2W0Y5_9BILA</name>
<reference evidence="2" key="1">
    <citation type="submission" date="2021-02" db="EMBL/GenBank/DDBJ databases">
        <authorList>
            <person name="Nowell W R."/>
        </authorList>
    </citation>
    <scope>NUCLEOTIDE SEQUENCE</scope>
</reference>
<dbReference type="AlphaFoldDB" id="A0A8S2W0Y5"/>
<dbReference type="Proteomes" id="UP000681720">
    <property type="component" value="Unassembled WGS sequence"/>
</dbReference>
<evidence type="ECO:0000313" key="2">
    <source>
        <dbReference type="EMBL" id="CAF4419121.1"/>
    </source>
</evidence>
<dbReference type="EMBL" id="CAJOBH010059799">
    <property type="protein sequence ID" value="CAF4419121.1"/>
    <property type="molecule type" value="Genomic_DNA"/>
</dbReference>
<organism evidence="2 4">
    <name type="scientific">Rotaria magnacalcarata</name>
    <dbReference type="NCBI Taxonomy" id="392030"/>
    <lineage>
        <taxon>Eukaryota</taxon>
        <taxon>Metazoa</taxon>
        <taxon>Spiralia</taxon>
        <taxon>Gnathifera</taxon>
        <taxon>Rotifera</taxon>
        <taxon>Eurotatoria</taxon>
        <taxon>Bdelloidea</taxon>
        <taxon>Philodinida</taxon>
        <taxon>Philodinidae</taxon>
        <taxon>Rotaria</taxon>
    </lineage>
</organism>
<gene>
    <name evidence="2" type="ORF">BYL167_LOCUS32373</name>
    <name evidence="3" type="ORF">GIL414_LOCUS40630</name>
</gene>
<feature type="non-terminal residue" evidence="2">
    <location>
        <position position="1"/>
    </location>
</feature>
<dbReference type="EMBL" id="CAJOBJ010113194">
    <property type="protein sequence ID" value="CAF4641149.1"/>
    <property type="molecule type" value="Genomic_DNA"/>
</dbReference>
<evidence type="ECO:0000313" key="4">
    <source>
        <dbReference type="Proteomes" id="UP000681967"/>
    </source>
</evidence>
<feature type="coiled-coil region" evidence="1">
    <location>
        <begin position="11"/>
        <end position="70"/>
    </location>
</feature>
<feature type="non-terminal residue" evidence="2">
    <location>
        <position position="81"/>
    </location>
</feature>
<dbReference type="Proteomes" id="UP000681967">
    <property type="component" value="Unassembled WGS sequence"/>
</dbReference>
<accession>A0A8S2W0Y5</accession>
<evidence type="ECO:0000256" key="1">
    <source>
        <dbReference type="SAM" id="Coils"/>
    </source>
</evidence>
<protein>
    <submittedName>
        <fullName evidence="2">Uncharacterized protein</fullName>
    </submittedName>
</protein>
<sequence length="81" mass="9777">EDNHLRTQQLYNDLIISEKQYRQKLLKLEKEFKEKNLHSRSEADSLKTQLKNLQQQFNELTGEHLKTIEKIDQNQNQTSEH</sequence>
<proteinExistence type="predicted"/>
<comment type="caution">
    <text evidence="2">The sequence shown here is derived from an EMBL/GenBank/DDBJ whole genome shotgun (WGS) entry which is preliminary data.</text>
</comment>
<evidence type="ECO:0000313" key="3">
    <source>
        <dbReference type="EMBL" id="CAF4641149.1"/>
    </source>
</evidence>
<keyword evidence="1" id="KW-0175">Coiled coil</keyword>